<organism evidence="7 8">
    <name type="scientific">Paraburkholderia nemoris</name>
    <dbReference type="NCBI Taxonomy" id="2793076"/>
    <lineage>
        <taxon>Bacteria</taxon>
        <taxon>Pseudomonadati</taxon>
        <taxon>Pseudomonadota</taxon>
        <taxon>Betaproteobacteria</taxon>
        <taxon>Burkholderiales</taxon>
        <taxon>Burkholderiaceae</taxon>
        <taxon>Paraburkholderia</taxon>
    </lineage>
</organism>
<comment type="subcellular location">
    <subcellularLocation>
        <location evidence="1">Membrane</location>
        <topology evidence="1">Multi-pass membrane protein</topology>
    </subcellularLocation>
</comment>
<feature type="domain" description="GtrA/DPMS transmembrane" evidence="6">
    <location>
        <begin position="5"/>
        <end position="126"/>
    </location>
</feature>
<evidence type="ECO:0000259" key="6">
    <source>
        <dbReference type="Pfam" id="PF04138"/>
    </source>
</evidence>
<keyword evidence="4 5" id="KW-0472">Membrane</keyword>
<evidence type="ECO:0000256" key="2">
    <source>
        <dbReference type="ARBA" id="ARBA00022692"/>
    </source>
</evidence>
<dbReference type="EMBL" id="CAJNBH010000002">
    <property type="protein sequence ID" value="CAE6702729.1"/>
    <property type="molecule type" value="Genomic_DNA"/>
</dbReference>
<sequence>MAIVYAILAVIATGANIGAQDISLRLYSDTYSVFISVAVGTIVGLVVKYALDKKYIFSFKPENAAHDAKTFIVYTSMGLITTAIFWSFEFGFNHIFHTKEARFVGAIIGLSIGYVSKYLLDRKFVFGKTPSDEPSKL</sequence>
<dbReference type="RefSeq" id="WP_234476573.1">
    <property type="nucleotide sequence ID" value="NZ_CAJNBH010000002.1"/>
</dbReference>
<evidence type="ECO:0000256" key="4">
    <source>
        <dbReference type="ARBA" id="ARBA00023136"/>
    </source>
</evidence>
<dbReference type="Pfam" id="PF04138">
    <property type="entry name" value="GtrA_DPMS_TM"/>
    <property type="match status" value="1"/>
</dbReference>
<accession>A0ABM8QKU6</accession>
<feature type="transmembrane region" description="Helical" evidence="5">
    <location>
        <begin position="71"/>
        <end position="89"/>
    </location>
</feature>
<feature type="transmembrane region" description="Helical" evidence="5">
    <location>
        <begin position="30"/>
        <end position="51"/>
    </location>
</feature>
<keyword evidence="2 5" id="KW-0812">Transmembrane</keyword>
<keyword evidence="3 5" id="KW-1133">Transmembrane helix</keyword>
<evidence type="ECO:0000256" key="5">
    <source>
        <dbReference type="SAM" id="Phobius"/>
    </source>
</evidence>
<proteinExistence type="predicted"/>
<comment type="caution">
    <text evidence="7">The sequence shown here is derived from an EMBL/GenBank/DDBJ whole genome shotgun (WGS) entry which is preliminary data.</text>
</comment>
<evidence type="ECO:0000256" key="3">
    <source>
        <dbReference type="ARBA" id="ARBA00022989"/>
    </source>
</evidence>
<keyword evidence="8" id="KW-1185">Reference proteome</keyword>
<evidence type="ECO:0000256" key="1">
    <source>
        <dbReference type="ARBA" id="ARBA00004141"/>
    </source>
</evidence>
<dbReference type="InterPro" id="IPR007267">
    <property type="entry name" value="GtrA_DPMS_TM"/>
</dbReference>
<gene>
    <name evidence="7" type="ORF">R69776_00712</name>
</gene>
<evidence type="ECO:0000313" key="8">
    <source>
        <dbReference type="Proteomes" id="UP000673821"/>
    </source>
</evidence>
<name>A0ABM8QKU6_9BURK</name>
<protein>
    <recommendedName>
        <fullName evidence="6">GtrA/DPMS transmembrane domain-containing protein</fullName>
    </recommendedName>
</protein>
<dbReference type="Proteomes" id="UP000673821">
    <property type="component" value="Unassembled WGS sequence"/>
</dbReference>
<reference evidence="7 8" key="1">
    <citation type="submission" date="2021-02" db="EMBL/GenBank/DDBJ databases">
        <authorList>
            <person name="Vanwijnsberghe S."/>
        </authorList>
    </citation>
    <scope>NUCLEOTIDE SEQUENCE [LARGE SCALE GENOMIC DNA]</scope>
    <source>
        <strain evidence="7 8">R-69776</strain>
    </source>
</reference>
<evidence type="ECO:0000313" key="7">
    <source>
        <dbReference type="EMBL" id="CAE6702729.1"/>
    </source>
</evidence>
<feature type="transmembrane region" description="Helical" evidence="5">
    <location>
        <begin position="101"/>
        <end position="120"/>
    </location>
</feature>
<dbReference type="NCBIfam" id="NF037976">
    <property type="entry name" value="gtrA_1"/>
    <property type="match status" value="1"/>
</dbReference>